<dbReference type="EMBL" id="JBHUML010000002">
    <property type="protein sequence ID" value="MFD2705810.1"/>
    <property type="molecule type" value="Genomic_DNA"/>
</dbReference>
<gene>
    <name evidence="6" type="ORF">ACFSUB_10025</name>
</gene>
<keyword evidence="7" id="KW-1185">Reference proteome</keyword>
<feature type="domain" description="D-isomer specific 2-hydroxyacid dehydrogenase catalytic" evidence="4">
    <location>
        <begin position="11"/>
        <end position="315"/>
    </location>
</feature>
<dbReference type="RefSeq" id="WP_380713039.1">
    <property type="nucleotide sequence ID" value="NZ_JBHUML010000002.1"/>
</dbReference>
<reference evidence="7" key="1">
    <citation type="journal article" date="2019" name="Int. J. Syst. Evol. Microbiol.">
        <title>The Global Catalogue of Microorganisms (GCM) 10K type strain sequencing project: providing services to taxonomists for standard genome sequencing and annotation.</title>
        <authorList>
            <consortium name="The Broad Institute Genomics Platform"/>
            <consortium name="The Broad Institute Genome Sequencing Center for Infectious Disease"/>
            <person name="Wu L."/>
            <person name="Ma J."/>
        </authorList>
    </citation>
    <scope>NUCLEOTIDE SEQUENCE [LARGE SCALE GENOMIC DNA]</scope>
    <source>
        <strain evidence="7">KCTC 33792</strain>
    </source>
</reference>
<dbReference type="Pfam" id="PF00389">
    <property type="entry name" value="2-Hacid_dh"/>
    <property type="match status" value="1"/>
</dbReference>
<dbReference type="Gene3D" id="3.40.50.720">
    <property type="entry name" value="NAD(P)-binding Rossmann-like Domain"/>
    <property type="match status" value="2"/>
</dbReference>
<accession>A0ABW5T262</accession>
<dbReference type="Proteomes" id="UP001597520">
    <property type="component" value="Unassembled WGS sequence"/>
</dbReference>
<dbReference type="InterPro" id="IPR006140">
    <property type="entry name" value="D-isomer_DH_NAD-bd"/>
</dbReference>
<evidence type="ECO:0000256" key="2">
    <source>
        <dbReference type="ARBA" id="ARBA00023002"/>
    </source>
</evidence>
<organism evidence="6 7">
    <name type="scientific">Salibacterium lacus</name>
    <dbReference type="NCBI Taxonomy" id="1898109"/>
    <lineage>
        <taxon>Bacteria</taxon>
        <taxon>Bacillati</taxon>
        <taxon>Bacillota</taxon>
        <taxon>Bacilli</taxon>
        <taxon>Bacillales</taxon>
        <taxon>Bacillaceae</taxon>
    </lineage>
</organism>
<feature type="domain" description="D-isomer specific 2-hydroxyacid dehydrogenase NAD-binding" evidence="5">
    <location>
        <begin position="106"/>
        <end position="284"/>
    </location>
</feature>
<evidence type="ECO:0000313" key="7">
    <source>
        <dbReference type="Proteomes" id="UP001597520"/>
    </source>
</evidence>
<protein>
    <submittedName>
        <fullName evidence="6">2-hydroxyacid dehydrogenase</fullName>
        <ecNumber evidence="6">1.1.1.-</ecNumber>
    </submittedName>
</protein>
<dbReference type="InterPro" id="IPR029752">
    <property type="entry name" value="D-isomer_DH_CS1"/>
</dbReference>
<dbReference type="GO" id="GO:0016491">
    <property type="term" value="F:oxidoreductase activity"/>
    <property type="evidence" value="ECO:0007669"/>
    <property type="project" value="UniProtKB-KW"/>
</dbReference>
<name>A0ABW5T262_9BACI</name>
<dbReference type="PANTHER" id="PTHR10996">
    <property type="entry name" value="2-HYDROXYACID DEHYDROGENASE-RELATED"/>
    <property type="match status" value="1"/>
</dbReference>
<dbReference type="InterPro" id="IPR036291">
    <property type="entry name" value="NAD(P)-bd_dom_sf"/>
</dbReference>
<dbReference type="CDD" id="cd05301">
    <property type="entry name" value="GDH"/>
    <property type="match status" value="1"/>
</dbReference>
<evidence type="ECO:0000256" key="3">
    <source>
        <dbReference type="RuleBase" id="RU003719"/>
    </source>
</evidence>
<dbReference type="Pfam" id="PF02826">
    <property type="entry name" value="2-Hacid_dh_C"/>
    <property type="match status" value="1"/>
</dbReference>
<dbReference type="PROSITE" id="PS00065">
    <property type="entry name" value="D_2_HYDROXYACID_DH_1"/>
    <property type="match status" value="1"/>
</dbReference>
<evidence type="ECO:0000256" key="1">
    <source>
        <dbReference type="ARBA" id="ARBA00005854"/>
    </source>
</evidence>
<evidence type="ECO:0000313" key="6">
    <source>
        <dbReference type="EMBL" id="MFD2705810.1"/>
    </source>
</evidence>
<evidence type="ECO:0000259" key="4">
    <source>
        <dbReference type="Pfam" id="PF00389"/>
    </source>
</evidence>
<proteinExistence type="inferred from homology"/>
<dbReference type="InterPro" id="IPR006139">
    <property type="entry name" value="D-isomer_2_OHA_DH_cat_dom"/>
</dbReference>
<dbReference type="PANTHER" id="PTHR10996:SF283">
    <property type="entry name" value="GLYOXYLATE_HYDROXYPYRUVATE REDUCTASE B"/>
    <property type="match status" value="1"/>
</dbReference>
<dbReference type="InterPro" id="IPR050223">
    <property type="entry name" value="D-isomer_2-hydroxyacid_DH"/>
</dbReference>
<comment type="similarity">
    <text evidence="1 3">Belongs to the D-isomer specific 2-hydroxyacid dehydrogenase family.</text>
</comment>
<keyword evidence="2 3" id="KW-0560">Oxidoreductase</keyword>
<dbReference type="SUPFAM" id="SSF51735">
    <property type="entry name" value="NAD(P)-binding Rossmann-fold domains"/>
    <property type="match status" value="1"/>
</dbReference>
<sequence>MPKILSYVEPPEDVLAFMKEHAEVSVVRPKKEEDRFYEELSKADALYGAGLRMDEDLLKHAPKLKVISNVSVGYDNLDMEAISKRGITATHTPTVLIDTMADTMTGLMIATARRMPELNNMVKNGNWKKPLTSEHFGANVHHKTLGIIGMGRIGEEVARRAAFGFHMEVMYYNRRRKPEAETNTGAAYAELKELLQSSDFVMVLTPLTNETHGLIDAEAFGSMQQHAVFLNGSRGKVVVEEDLIQALEEGEIAAAGLDVFEQEPVDPNHSLLGMENVVALPHIGTATYETRHAMAMDAARQCVDGVKGRTPEHVIPGG</sequence>
<dbReference type="SUPFAM" id="SSF52283">
    <property type="entry name" value="Formate/glycerate dehydrogenase catalytic domain-like"/>
    <property type="match status" value="1"/>
</dbReference>
<comment type="caution">
    <text evidence="6">The sequence shown here is derived from an EMBL/GenBank/DDBJ whole genome shotgun (WGS) entry which is preliminary data.</text>
</comment>
<dbReference type="EC" id="1.1.1.-" evidence="6"/>
<evidence type="ECO:0000259" key="5">
    <source>
        <dbReference type="Pfam" id="PF02826"/>
    </source>
</evidence>